<keyword evidence="2" id="KW-1185">Reference proteome</keyword>
<organism evidence="1 2">
    <name type="scientific">Zingiber officinale</name>
    <name type="common">Ginger</name>
    <name type="synonym">Amomum zingiber</name>
    <dbReference type="NCBI Taxonomy" id="94328"/>
    <lineage>
        <taxon>Eukaryota</taxon>
        <taxon>Viridiplantae</taxon>
        <taxon>Streptophyta</taxon>
        <taxon>Embryophyta</taxon>
        <taxon>Tracheophyta</taxon>
        <taxon>Spermatophyta</taxon>
        <taxon>Magnoliopsida</taxon>
        <taxon>Liliopsida</taxon>
        <taxon>Zingiberales</taxon>
        <taxon>Zingiberaceae</taxon>
        <taxon>Zingiber</taxon>
    </lineage>
</organism>
<dbReference type="AlphaFoldDB" id="A0A8J5FW73"/>
<name>A0A8J5FW73_ZINOF</name>
<protein>
    <submittedName>
        <fullName evidence="1">Uncharacterized protein</fullName>
    </submittedName>
</protein>
<dbReference type="Proteomes" id="UP000734854">
    <property type="component" value="Unassembled WGS sequence"/>
</dbReference>
<reference evidence="1 2" key="1">
    <citation type="submission" date="2020-08" db="EMBL/GenBank/DDBJ databases">
        <title>Plant Genome Project.</title>
        <authorList>
            <person name="Zhang R.-G."/>
        </authorList>
    </citation>
    <scope>NUCLEOTIDE SEQUENCE [LARGE SCALE GENOMIC DNA]</scope>
    <source>
        <tissue evidence="1">Rhizome</tissue>
    </source>
</reference>
<sequence>MHLDQHLRAVEHSFHCPDVPPPPSPEAPSRSLLSVLLYDHLPSVVSEGGGVIIVVEVIVAPNVRWTLEDDDTPDPVEL</sequence>
<comment type="caution">
    <text evidence="1">The sequence shown here is derived from an EMBL/GenBank/DDBJ whole genome shotgun (WGS) entry which is preliminary data.</text>
</comment>
<evidence type="ECO:0000313" key="1">
    <source>
        <dbReference type="EMBL" id="KAG6496263.1"/>
    </source>
</evidence>
<accession>A0A8J5FW73</accession>
<gene>
    <name evidence="1" type="ORF">ZIOFF_044122</name>
</gene>
<evidence type="ECO:0000313" key="2">
    <source>
        <dbReference type="Proteomes" id="UP000734854"/>
    </source>
</evidence>
<proteinExistence type="predicted"/>
<dbReference type="EMBL" id="JACMSC010000012">
    <property type="protein sequence ID" value="KAG6496263.1"/>
    <property type="molecule type" value="Genomic_DNA"/>
</dbReference>